<accession>A0ABQ9H9N5</accession>
<keyword evidence="2" id="KW-1185">Reference proteome</keyword>
<proteinExistence type="predicted"/>
<comment type="caution">
    <text evidence="1">The sequence shown here is derived from an EMBL/GenBank/DDBJ whole genome shotgun (WGS) entry which is preliminary data.</text>
</comment>
<dbReference type="EMBL" id="JARBHB010000006">
    <property type="protein sequence ID" value="KAJ8881026.1"/>
    <property type="molecule type" value="Genomic_DNA"/>
</dbReference>
<reference evidence="1 2" key="1">
    <citation type="submission" date="2023-02" db="EMBL/GenBank/DDBJ databases">
        <title>LHISI_Scaffold_Assembly.</title>
        <authorList>
            <person name="Stuart O.P."/>
            <person name="Cleave R."/>
            <person name="Magrath M.J.L."/>
            <person name="Mikheyev A.S."/>
        </authorList>
    </citation>
    <scope>NUCLEOTIDE SEQUENCE [LARGE SCALE GENOMIC DNA]</scope>
    <source>
        <strain evidence="1">Daus_M_001</strain>
        <tissue evidence="1">Leg muscle</tissue>
    </source>
</reference>
<protein>
    <recommendedName>
        <fullName evidence="3">HAT C-terminal dimerisation domain-containing protein</fullName>
    </recommendedName>
</protein>
<dbReference type="SUPFAM" id="SSF53098">
    <property type="entry name" value="Ribonuclease H-like"/>
    <property type="match status" value="1"/>
</dbReference>
<dbReference type="Proteomes" id="UP001159363">
    <property type="component" value="Chromosome 5"/>
</dbReference>
<name>A0ABQ9H9N5_9NEOP</name>
<sequence length="131" mass="14744">MLLDPLFKSVILPKHEKIVVQGKLQSEVEECIRTTLQPVPSEEGKVLFQYSNEPVPSCSLWEAFHDVVQKTKRSILDTYLGKTAIVLKYLPISATSPACECVFSQAGNIITSKRTLLTEEHEELVFLPEDL</sequence>
<evidence type="ECO:0000313" key="2">
    <source>
        <dbReference type="Proteomes" id="UP001159363"/>
    </source>
</evidence>
<organism evidence="1 2">
    <name type="scientific">Dryococelus australis</name>
    <dbReference type="NCBI Taxonomy" id="614101"/>
    <lineage>
        <taxon>Eukaryota</taxon>
        <taxon>Metazoa</taxon>
        <taxon>Ecdysozoa</taxon>
        <taxon>Arthropoda</taxon>
        <taxon>Hexapoda</taxon>
        <taxon>Insecta</taxon>
        <taxon>Pterygota</taxon>
        <taxon>Neoptera</taxon>
        <taxon>Polyneoptera</taxon>
        <taxon>Phasmatodea</taxon>
        <taxon>Verophasmatodea</taxon>
        <taxon>Anareolatae</taxon>
        <taxon>Phasmatidae</taxon>
        <taxon>Eurycanthinae</taxon>
        <taxon>Dryococelus</taxon>
    </lineage>
</organism>
<gene>
    <name evidence="1" type="ORF">PR048_017499</name>
</gene>
<evidence type="ECO:0008006" key="3">
    <source>
        <dbReference type="Google" id="ProtNLM"/>
    </source>
</evidence>
<dbReference type="InterPro" id="IPR012337">
    <property type="entry name" value="RNaseH-like_sf"/>
</dbReference>
<evidence type="ECO:0000313" key="1">
    <source>
        <dbReference type="EMBL" id="KAJ8881026.1"/>
    </source>
</evidence>